<feature type="compositionally biased region" description="Low complexity" evidence="1">
    <location>
        <begin position="84"/>
        <end position="97"/>
    </location>
</feature>
<dbReference type="AlphaFoldDB" id="A0A6J7NB08"/>
<sequence length="113" mass="12324">MLNASQVRTNRAAFSAESMSRTPANIIGWLPTTPTARPLTRENPHTMFLAQCGKYSKNSPSSTTSAMTFFMSYGWFGDAGRMSRSISQRRSGSSVGSETGASSRLFDGRNDSR</sequence>
<dbReference type="EMBL" id="CAFBON010000085">
    <property type="protein sequence ID" value="CAB4987783.1"/>
    <property type="molecule type" value="Genomic_DNA"/>
</dbReference>
<organism evidence="2">
    <name type="scientific">freshwater metagenome</name>
    <dbReference type="NCBI Taxonomy" id="449393"/>
    <lineage>
        <taxon>unclassified sequences</taxon>
        <taxon>metagenomes</taxon>
        <taxon>ecological metagenomes</taxon>
    </lineage>
</organism>
<evidence type="ECO:0000313" key="2">
    <source>
        <dbReference type="EMBL" id="CAB4987783.1"/>
    </source>
</evidence>
<protein>
    <submittedName>
        <fullName evidence="2">Unannotated protein</fullName>
    </submittedName>
</protein>
<feature type="region of interest" description="Disordered" evidence="1">
    <location>
        <begin position="84"/>
        <end position="113"/>
    </location>
</feature>
<evidence type="ECO:0000256" key="1">
    <source>
        <dbReference type="SAM" id="MobiDB-lite"/>
    </source>
</evidence>
<proteinExistence type="predicted"/>
<reference evidence="2" key="1">
    <citation type="submission" date="2020-05" db="EMBL/GenBank/DDBJ databases">
        <authorList>
            <person name="Chiriac C."/>
            <person name="Salcher M."/>
            <person name="Ghai R."/>
            <person name="Kavagutti S V."/>
        </authorList>
    </citation>
    <scope>NUCLEOTIDE SEQUENCE</scope>
</reference>
<name>A0A6J7NB08_9ZZZZ</name>
<accession>A0A6J7NB08</accession>
<gene>
    <name evidence="2" type="ORF">UFOPK3954_00965</name>
</gene>